<name>A0A4Y2H5R7_ARAVE</name>
<evidence type="ECO:0000313" key="1">
    <source>
        <dbReference type="EMBL" id="GBM60276.1"/>
    </source>
</evidence>
<dbReference type="AlphaFoldDB" id="A0A4Y2H5R7"/>
<reference evidence="1 2" key="1">
    <citation type="journal article" date="2019" name="Sci. Rep.">
        <title>Orb-weaving spider Araneus ventricosus genome elucidates the spidroin gene catalogue.</title>
        <authorList>
            <person name="Kono N."/>
            <person name="Nakamura H."/>
            <person name="Ohtoshi R."/>
            <person name="Moran D.A.P."/>
            <person name="Shinohara A."/>
            <person name="Yoshida Y."/>
            <person name="Fujiwara M."/>
            <person name="Mori M."/>
            <person name="Tomita M."/>
            <person name="Arakawa K."/>
        </authorList>
    </citation>
    <scope>NUCLEOTIDE SEQUENCE [LARGE SCALE GENOMIC DNA]</scope>
</reference>
<evidence type="ECO:0000313" key="2">
    <source>
        <dbReference type="Proteomes" id="UP000499080"/>
    </source>
</evidence>
<comment type="caution">
    <text evidence="1">The sequence shown here is derived from an EMBL/GenBank/DDBJ whole genome shotgun (WGS) entry which is preliminary data.</text>
</comment>
<sequence length="93" mass="10240">MGVNPCATSQSHDKSNCACLLTLKNTIPETSRQRSQLVGHSRAFRSTQIQSLQVKTGRQCKKPMRIEALPSEVWISNLSGYPSASFGLPGHKR</sequence>
<protein>
    <submittedName>
        <fullName evidence="1">Uncharacterized protein</fullName>
    </submittedName>
</protein>
<proteinExistence type="predicted"/>
<accession>A0A4Y2H5R7</accession>
<dbReference type="Proteomes" id="UP000499080">
    <property type="component" value="Unassembled WGS sequence"/>
</dbReference>
<dbReference type="EMBL" id="BGPR01001717">
    <property type="protein sequence ID" value="GBM60276.1"/>
    <property type="molecule type" value="Genomic_DNA"/>
</dbReference>
<gene>
    <name evidence="1" type="ORF">AVEN_248546_1</name>
</gene>
<keyword evidence="2" id="KW-1185">Reference proteome</keyword>
<organism evidence="1 2">
    <name type="scientific">Araneus ventricosus</name>
    <name type="common">Orbweaver spider</name>
    <name type="synonym">Epeira ventricosa</name>
    <dbReference type="NCBI Taxonomy" id="182803"/>
    <lineage>
        <taxon>Eukaryota</taxon>
        <taxon>Metazoa</taxon>
        <taxon>Ecdysozoa</taxon>
        <taxon>Arthropoda</taxon>
        <taxon>Chelicerata</taxon>
        <taxon>Arachnida</taxon>
        <taxon>Araneae</taxon>
        <taxon>Araneomorphae</taxon>
        <taxon>Entelegynae</taxon>
        <taxon>Araneoidea</taxon>
        <taxon>Araneidae</taxon>
        <taxon>Araneus</taxon>
    </lineage>
</organism>